<dbReference type="PROSITE" id="PS00518">
    <property type="entry name" value="ZF_RING_1"/>
    <property type="match status" value="1"/>
</dbReference>
<dbReference type="InterPro" id="IPR013083">
    <property type="entry name" value="Znf_RING/FYVE/PHD"/>
</dbReference>
<feature type="compositionally biased region" description="Low complexity" evidence="7">
    <location>
        <begin position="626"/>
        <end position="645"/>
    </location>
</feature>
<dbReference type="GO" id="GO:1990841">
    <property type="term" value="F:promoter-specific chromatin binding"/>
    <property type="evidence" value="ECO:0007669"/>
    <property type="project" value="TreeGrafter"/>
</dbReference>
<feature type="region of interest" description="Disordered" evidence="7">
    <location>
        <begin position="1392"/>
        <end position="1490"/>
    </location>
</feature>
<keyword evidence="2" id="KW-0479">Metal-binding</keyword>
<dbReference type="SUPFAM" id="SSF57850">
    <property type="entry name" value="RING/U-box"/>
    <property type="match status" value="1"/>
</dbReference>
<feature type="compositionally biased region" description="Low complexity" evidence="7">
    <location>
        <begin position="1407"/>
        <end position="1433"/>
    </location>
</feature>
<dbReference type="PANTHER" id="PTHR10825">
    <property type="entry name" value="RING FINGER DOMAIN-CONTAINING, POLYCOMB GROUP COMPONENT"/>
    <property type="match status" value="1"/>
</dbReference>
<feature type="compositionally biased region" description="Low complexity" evidence="7">
    <location>
        <begin position="1246"/>
        <end position="1255"/>
    </location>
</feature>
<feature type="compositionally biased region" description="Low complexity" evidence="7">
    <location>
        <begin position="1110"/>
        <end position="1120"/>
    </location>
</feature>
<dbReference type="Proteomes" id="UP000594454">
    <property type="component" value="Chromosome 1"/>
</dbReference>
<feature type="compositionally biased region" description="Basic residues" evidence="7">
    <location>
        <begin position="657"/>
        <end position="666"/>
    </location>
</feature>
<evidence type="ECO:0000256" key="7">
    <source>
        <dbReference type="SAM" id="MobiDB-lite"/>
    </source>
</evidence>
<feature type="domain" description="RING-type" evidence="8">
    <location>
        <begin position="91"/>
        <end position="130"/>
    </location>
</feature>
<dbReference type="Pfam" id="PF16207">
    <property type="entry name" value="RAWUL"/>
    <property type="match status" value="1"/>
</dbReference>
<dbReference type="Gene3D" id="3.30.40.10">
    <property type="entry name" value="Zinc/RING finger domain, C3HC4 (zinc finger)"/>
    <property type="match status" value="1"/>
</dbReference>
<feature type="compositionally biased region" description="Polar residues" evidence="7">
    <location>
        <begin position="1392"/>
        <end position="1406"/>
    </location>
</feature>
<evidence type="ECO:0000256" key="1">
    <source>
        <dbReference type="ARBA" id="ARBA00004123"/>
    </source>
</evidence>
<dbReference type="GO" id="GO:0000122">
    <property type="term" value="P:negative regulation of transcription by RNA polymerase II"/>
    <property type="evidence" value="ECO:0007669"/>
    <property type="project" value="TreeGrafter"/>
</dbReference>
<keyword evidence="4" id="KW-0862">Zinc</keyword>
<feature type="compositionally biased region" description="Polar residues" evidence="7">
    <location>
        <begin position="347"/>
        <end position="357"/>
    </location>
</feature>
<dbReference type="InterPro" id="IPR001841">
    <property type="entry name" value="Znf_RING"/>
</dbReference>
<sequence>MITLAATAASDVVAVANATTATSPATAEPMVVTSASATTSITTVASVGTATNTPTRGIVASNNSRATAMTTRPATIRRRLKVKEFNDLISCSLCSGYLINATTSDHCGHWFCRSCILRHCKTSKHCPKSKCGKPLSLSNLRLDEQLKTLVYKLVPGLYHNEIERQLQWGSSDGKDEAVNQDSEEDFFSPVEPISLSLEYHPDSLASFRKDQIPPVRYLQCPAAVTVHHLQRLISSKFNIDMENLRVDIEIIYDDEILPDDFSLMDIGYCYSWKRDSPMRLFYRILVHNLCNKAEQVTINTDSVVAIIEENIEAKHLIKSKEQTSHNKTVRFKEHSSNGTSKEHSKKQTGSSISTLINVKNEKTKPVKDYDDEDDDDNSYKNSRTTYTILKPKINDELQNLNHNNNNNNSVSSKHKKEKEKHLQAEPPKESVKVTIIARKTDIKVKSGKNKPKRSSSPKTPEATPSSDFKSLRSNDVRYMNDYTTGTNTTTTKQHKSKSTPKETSKAATPKCDIFVSIPQSGHRSSNSSDDSSENLSLAQLKSASKKNSHTVQLKQSTSLDESLLPKLKITVAKTSPTAKVRKLSSDDRPVEHVDLTTYAKHIGLKPINQPSEEKKDIKLKIGPGNSPSSSVSSSSASSPPSAAESGFVFNTDAPISSHKKRKKAKHSKESKESSSKKRRLHAEISSPAAEESLKLKVKITGNPKSYRAERKASSSSDEVVITSPVVTEASSSATSSSTISNAMNKELQKPPTNSKPMVNIPITLKTPSNGSKNIASAIKTIPDVQPTKDGKTAKEAVAQKSSTQKSVTPTVTIPISKPASPRSSTVTNSTPAPVTSVLTPKLQLTKIQSIQDTKLHASPPLPPSLFKTAPMALQPLGTVKNSVMHQSRSSLPVSENTNLSGNRLTPVARTTTPFAVPNAPRKPNSPNSPKLSPICTIASAANRQLQLKRSASLDGNPSSMAKQQKVDQEKFIRKTPYTPPLNKLSNSPAAAATTPTGNGIKAQPRNSSIAVVTNPTQKPQQPPYYTSPMANTYTHEIQAKKPTLITLPPSSISVTKMPDTSAGSIVQSSTGLTITPQQLTPPLSHSAQQQKPALEIVRIQSNIPPIDQQKPTVTNNNTIKPTPPKTTRPLPPTIPLVKIKRSTNQINPLKSTVTTVSAPIQQQALLSINNITKPAMESTASKTSVNGVSKLEQKVIDVDQETSKKVTSSKVTSVCDTTGVLDLSGKSSRSPSHDKNSPPLTPISPNQSQSSVAQNSAANNIEAALNKIKQQMAQISPTSTTPTSTIPNSTTILSTVSVTTSSSTTQASAKSEASSNDTHTSIMSPIPAIGLNSTNLQNLKMLSESATSREKIAIKNQKPLSTLAVPKLNEISKVRQPAIAVRQQNASVRNIPNPSALTLRNQQVPMLTSISKTSTTTSKTTTSTSNTLTSGISAGLNEPKPTGLSSNFETKPQPASPSTSATVSPSTFTSSLAKSSSPAVSTTSSASSDASKLLTSKKNFNIEQVAASLNMRAAAAAGERSTIAKNVPSTTSPSTTSSMSFISPLTSPSSGLSTTASTTASSTVTSISQTSVASTTTSASVVSTTTSAPVISATTT</sequence>
<keyword evidence="3 6" id="KW-0863">Zinc-finger</keyword>
<feature type="compositionally biased region" description="Basic and acidic residues" evidence="7">
    <location>
        <begin position="318"/>
        <end position="335"/>
    </location>
</feature>
<feature type="region of interest" description="Disordered" evidence="7">
    <location>
        <begin position="397"/>
        <end position="559"/>
    </location>
</feature>
<feature type="compositionally biased region" description="Low complexity" evidence="7">
    <location>
        <begin position="1528"/>
        <end position="1557"/>
    </location>
</feature>
<dbReference type="PANTHER" id="PTHR10825:SF29">
    <property type="entry name" value="POLYCOMB GROUP RING FINGER PROTEIN 1"/>
    <property type="match status" value="1"/>
</dbReference>
<dbReference type="InterPro" id="IPR017907">
    <property type="entry name" value="Znf_RING_CS"/>
</dbReference>
<feature type="compositionally biased region" description="Polar residues" evidence="7">
    <location>
        <begin position="456"/>
        <end position="468"/>
    </location>
</feature>
<feature type="compositionally biased region" description="Polar residues" evidence="7">
    <location>
        <begin position="799"/>
        <end position="813"/>
    </location>
</feature>
<feature type="compositionally biased region" description="Polar residues" evidence="7">
    <location>
        <begin position="821"/>
        <end position="832"/>
    </location>
</feature>
<feature type="compositionally biased region" description="Low complexity" evidence="7">
    <location>
        <begin position="524"/>
        <end position="537"/>
    </location>
</feature>
<evidence type="ECO:0000256" key="4">
    <source>
        <dbReference type="ARBA" id="ARBA00022833"/>
    </source>
</evidence>
<feature type="region of interest" description="Disordered" evidence="7">
    <location>
        <begin position="726"/>
        <end position="759"/>
    </location>
</feature>
<dbReference type="OrthoDB" id="1305878at2759"/>
<name>A0A7R8UCH8_HERIL</name>
<evidence type="ECO:0000256" key="6">
    <source>
        <dbReference type="PROSITE-ProRule" id="PRU00175"/>
    </source>
</evidence>
<keyword evidence="5" id="KW-0539">Nucleus</keyword>
<dbReference type="EMBL" id="LR899009">
    <property type="protein sequence ID" value="CAD7078242.1"/>
    <property type="molecule type" value="Genomic_DNA"/>
</dbReference>
<feature type="region of interest" description="Disordered" evidence="7">
    <location>
        <begin position="1518"/>
        <end position="1557"/>
    </location>
</feature>
<feature type="region of interest" description="Disordered" evidence="7">
    <location>
        <begin position="318"/>
        <end position="385"/>
    </location>
</feature>
<feature type="compositionally biased region" description="Low complexity" evidence="7">
    <location>
        <begin position="1452"/>
        <end position="1490"/>
    </location>
</feature>
<evidence type="ECO:0000256" key="3">
    <source>
        <dbReference type="ARBA" id="ARBA00022771"/>
    </source>
</evidence>
<organism evidence="9 10">
    <name type="scientific">Hermetia illucens</name>
    <name type="common">Black soldier fly</name>
    <dbReference type="NCBI Taxonomy" id="343691"/>
    <lineage>
        <taxon>Eukaryota</taxon>
        <taxon>Metazoa</taxon>
        <taxon>Ecdysozoa</taxon>
        <taxon>Arthropoda</taxon>
        <taxon>Hexapoda</taxon>
        <taxon>Insecta</taxon>
        <taxon>Pterygota</taxon>
        <taxon>Neoptera</taxon>
        <taxon>Endopterygota</taxon>
        <taxon>Diptera</taxon>
        <taxon>Brachycera</taxon>
        <taxon>Stratiomyomorpha</taxon>
        <taxon>Stratiomyidae</taxon>
        <taxon>Hermetiinae</taxon>
        <taxon>Hermetia</taxon>
    </lineage>
</organism>
<keyword evidence="10" id="KW-1185">Reference proteome</keyword>
<feature type="region of interest" description="Disordered" evidence="7">
    <location>
        <begin position="606"/>
        <end position="688"/>
    </location>
</feature>
<feature type="region of interest" description="Disordered" evidence="7">
    <location>
        <begin position="785"/>
        <end position="832"/>
    </location>
</feature>
<feature type="compositionally biased region" description="Low complexity" evidence="7">
    <location>
        <begin position="397"/>
        <end position="411"/>
    </location>
</feature>
<evidence type="ECO:0000313" key="10">
    <source>
        <dbReference type="Proteomes" id="UP000594454"/>
    </source>
</evidence>
<gene>
    <name evidence="9" type="ORF">HERILL_LOCUS1522</name>
</gene>
<evidence type="ECO:0000259" key="8">
    <source>
        <dbReference type="PROSITE" id="PS50089"/>
    </source>
</evidence>
<feature type="region of interest" description="Disordered" evidence="7">
    <location>
        <begin position="1220"/>
        <end position="1255"/>
    </location>
</feature>
<feature type="region of interest" description="Disordered" evidence="7">
    <location>
        <begin position="976"/>
        <end position="1005"/>
    </location>
</feature>
<dbReference type="InterPro" id="IPR032443">
    <property type="entry name" value="RAWUL"/>
</dbReference>
<comment type="subcellular location">
    <subcellularLocation>
        <location evidence="1">Nucleus</location>
    </subcellularLocation>
</comment>
<dbReference type="InParanoid" id="A0A7R8UCH8"/>
<evidence type="ECO:0000313" key="9">
    <source>
        <dbReference type="EMBL" id="CAD7078242.1"/>
    </source>
</evidence>
<feature type="compositionally biased region" description="Low complexity" evidence="7">
    <location>
        <begin position="1300"/>
        <end position="1315"/>
    </location>
</feature>
<feature type="compositionally biased region" description="Basic residues" evidence="7">
    <location>
        <begin position="445"/>
        <end position="455"/>
    </location>
</feature>
<accession>A0A7R8UCH8</accession>
<dbReference type="PROSITE" id="PS50089">
    <property type="entry name" value="ZF_RING_2"/>
    <property type="match status" value="1"/>
</dbReference>
<feature type="compositionally biased region" description="Low complexity" evidence="7">
    <location>
        <begin position="726"/>
        <end position="740"/>
    </location>
</feature>
<dbReference type="FunCoup" id="A0A7R8UCH8">
    <property type="interactions" value="227"/>
</dbReference>
<feature type="compositionally biased region" description="Polar residues" evidence="7">
    <location>
        <begin position="549"/>
        <end position="559"/>
    </location>
</feature>
<reference evidence="9 10" key="1">
    <citation type="submission" date="2020-11" db="EMBL/GenBank/DDBJ databases">
        <authorList>
            <person name="Wallbank WR R."/>
            <person name="Pardo Diaz C."/>
            <person name="Kozak K."/>
            <person name="Martin S."/>
            <person name="Jiggins C."/>
            <person name="Moest M."/>
            <person name="Warren A I."/>
            <person name="Generalovic N T."/>
            <person name="Byers J.R.P. K."/>
            <person name="Montejo-Kovacevich G."/>
            <person name="Yen C E."/>
        </authorList>
    </citation>
    <scope>NUCLEOTIDE SEQUENCE [LARGE SCALE GENOMIC DNA]</scope>
</reference>
<feature type="compositionally biased region" description="Pro residues" evidence="7">
    <location>
        <begin position="1121"/>
        <end position="1132"/>
    </location>
</feature>
<evidence type="ECO:0000256" key="5">
    <source>
        <dbReference type="ARBA" id="ARBA00023242"/>
    </source>
</evidence>
<dbReference type="GO" id="GO:0008270">
    <property type="term" value="F:zinc ion binding"/>
    <property type="evidence" value="ECO:0007669"/>
    <property type="project" value="UniProtKB-KW"/>
</dbReference>
<feature type="compositionally biased region" description="Basic and acidic residues" evidence="7">
    <location>
        <begin position="419"/>
        <end position="431"/>
    </location>
</feature>
<feature type="region of interest" description="Disordered" evidence="7">
    <location>
        <begin position="1106"/>
        <end position="1132"/>
    </location>
</feature>
<feature type="region of interest" description="Disordered" evidence="7">
    <location>
        <begin position="1300"/>
        <end position="1326"/>
    </location>
</feature>
<dbReference type="GO" id="GO:0035102">
    <property type="term" value="C:PRC1 complex"/>
    <property type="evidence" value="ECO:0007669"/>
    <property type="project" value="TreeGrafter"/>
</dbReference>
<dbReference type="Gene3D" id="3.10.20.90">
    <property type="entry name" value="Phosphatidylinositol 3-kinase Catalytic Subunit, Chain A, domain 1"/>
    <property type="match status" value="1"/>
</dbReference>
<dbReference type="CDD" id="cd17082">
    <property type="entry name" value="RAWUL_PCGF2_like"/>
    <property type="match status" value="1"/>
</dbReference>
<evidence type="ECO:0000256" key="2">
    <source>
        <dbReference type="ARBA" id="ARBA00022723"/>
    </source>
</evidence>
<proteinExistence type="predicted"/>
<protein>
    <recommendedName>
        <fullName evidence="8">RING-type domain-containing protein</fullName>
    </recommendedName>
</protein>
<feature type="compositionally biased region" description="Basic and acidic residues" evidence="7">
    <location>
        <begin position="359"/>
        <end position="368"/>
    </location>
</feature>